<dbReference type="InterPro" id="IPR027417">
    <property type="entry name" value="P-loop_NTPase"/>
</dbReference>
<keyword evidence="2" id="KW-1185">Reference proteome</keyword>
<dbReference type="SMART" id="SM00173">
    <property type="entry name" value="RAS"/>
    <property type="match status" value="1"/>
</dbReference>
<evidence type="ECO:0000313" key="1">
    <source>
        <dbReference type="EMBL" id="KAH3891573.1"/>
    </source>
</evidence>
<accession>A0A9D4N878</accession>
<dbReference type="EMBL" id="JAIWYP010000001">
    <property type="protein sequence ID" value="KAH3891573.1"/>
    <property type="molecule type" value="Genomic_DNA"/>
</dbReference>
<dbReference type="PROSITE" id="PS51419">
    <property type="entry name" value="RAB"/>
    <property type="match status" value="1"/>
</dbReference>
<dbReference type="Proteomes" id="UP000828390">
    <property type="component" value="Unassembled WGS sequence"/>
</dbReference>
<name>A0A9D4N878_DREPO</name>
<evidence type="ECO:0008006" key="3">
    <source>
        <dbReference type="Google" id="ProtNLM"/>
    </source>
</evidence>
<dbReference type="NCBIfam" id="TIGR00231">
    <property type="entry name" value="small_GTP"/>
    <property type="match status" value="1"/>
</dbReference>
<reference evidence="1" key="1">
    <citation type="journal article" date="2019" name="bioRxiv">
        <title>The Genome of the Zebra Mussel, Dreissena polymorpha: A Resource for Invasive Species Research.</title>
        <authorList>
            <person name="McCartney M.A."/>
            <person name="Auch B."/>
            <person name="Kono T."/>
            <person name="Mallez S."/>
            <person name="Zhang Y."/>
            <person name="Obille A."/>
            <person name="Becker A."/>
            <person name="Abrahante J.E."/>
            <person name="Garbe J."/>
            <person name="Badalamenti J.P."/>
            <person name="Herman A."/>
            <person name="Mangelson H."/>
            <person name="Liachko I."/>
            <person name="Sullivan S."/>
            <person name="Sone E.D."/>
            <person name="Koren S."/>
            <person name="Silverstein K.A.T."/>
            <person name="Beckman K.B."/>
            <person name="Gohl D.M."/>
        </authorList>
    </citation>
    <scope>NUCLEOTIDE SEQUENCE</scope>
    <source>
        <strain evidence="1">Duluth1</strain>
        <tissue evidence="1">Whole animal</tissue>
    </source>
</reference>
<dbReference type="InterPro" id="IPR052661">
    <property type="entry name" value="Ras-like_GTPase_Reg"/>
</dbReference>
<dbReference type="AlphaFoldDB" id="A0A9D4N878"/>
<reference evidence="1" key="2">
    <citation type="submission" date="2020-11" db="EMBL/GenBank/DDBJ databases">
        <authorList>
            <person name="McCartney M.A."/>
            <person name="Auch B."/>
            <person name="Kono T."/>
            <person name="Mallez S."/>
            <person name="Becker A."/>
            <person name="Gohl D.M."/>
            <person name="Silverstein K.A.T."/>
            <person name="Koren S."/>
            <person name="Bechman K.B."/>
            <person name="Herman A."/>
            <person name="Abrahante J.E."/>
            <person name="Garbe J."/>
        </authorList>
    </citation>
    <scope>NUCLEOTIDE SEQUENCE</scope>
    <source>
        <strain evidence="1">Duluth1</strain>
        <tissue evidence="1">Whole animal</tissue>
    </source>
</reference>
<sequence length="217" mass="25603">MNNYMKMTTSHLTIDSDYQRVQLAVLGAPGVGKTSIVRQFISNIFEEEYRPTDTKQVYYPSVIINDHLYELKIIDCPYIPYFPVNSLYEWTDYRGYGLRNASAYILVYDITTEESFHYIKNIRDQILESRDMHDIPLFVVGNKYDLSDDRGISRREVASLVKKHWKCGYIECSAKYNWHVILLFKELMKNIDYIDYGHKPTSLRVQDALRNNRCVIL</sequence>
<dbReference type="GO" id="GO:0003924">
    <property type="term" value="F:GTPase activity"/>
    <property type="evidence" value="ECO:0007669"/>
    <property type="project" value="InterPro"/>
</dbReference>
<comment type="caution">
    <text evidence="1">The sequence shown here is derived from an EMBL/GenBank/DDBJ whole genome shotgun (WGS) entry which is preliminary data.</text>
</comment>
<organism evidence="1 2">
    <name type="scientific">Dreissena polymorpha</name>
    <name type="common">Zebra mussel</name>
    <name type="synonym">Mytilus polymorpha</name>
    <dbReference type="NCBI Taxonomy" id="45954"/>
    <lineage>
        <taxon>Eukaryota</taxon>
        <taxon>Metazoa</taxon>
        <taxon>Spiralia</taxon>
        <taxon>Lophotrochozoa</taxon>
        <taxon>Mollusca</taxon>
        <taxon>Bivalvia</taxon>
        <taxon>Autobranchia</taxon>
        <taxon>Heteroconchia</taxon>
        <taxon>Euheterodonta</taxon>
        <taxon>Imparidentia</taxon>
        <taxon>Neoheterodontei</taxon>
        <taxon>Myida</taxon>
        <taxon>Dreissenoidea</taxon>
        <taxon>Dreissenidae</taxon>
        <taxon>Dreissena</taxon>
    </lineage>
</organism>
<dbReference type="PANTHER" id="PTHR46350">
    <property type="entry name" value="RAS LIKE FAMILY 10 MEMBER B-RELATED"/>
    <property type="match status" value="1"/>
</dbReference>
<proteinExistence type="predicted"/>
<dbReference type="InterPro" id="IPR001806">
    <property type="entry name" value="Small_GTPase"/>
</dbReference>
<dbReference type="SMART" id="SM00174">
    <property type="entry name" value="RHO"/>
    <property type="match status" value="1"/>
</dbReference>
<dbReference type="PROSITE" id="PS51421">
    <property type="entry name" value="RAS"/>
    <property type="match status" value="1"/>
</dbReference>
<dbReference type="PRINTS" id="PR00449">
    <property type="entry name" value="RASTRNSFRMNG"/>
</dbReference>
<gene>
    <name evidence="1" type="ORF">DPMN_015677</name>
</gene>
<dbReference type="SUPFAM" id="SSF52540">
    <property type="entry name" value="P-loop containing nucleoside triphosphate hydrolases"/>
    <property type="match status" value="1"/>
</dbReference>
<dbReference type="SMART" id="SM00175">
    <property type="entry name" value="RAB"/>
    <property type="match status" value="1"/>
</dbReference>
<dbReference type="InterPro" id="IPR005225">
    <property type="entry name" value="Small_GTP-bd"/>
</dbReference>
<dbReference type="GO" id="GO:0005525">
    <property type="term" value="F:GTP binding"/>
    <property type="evidence" value="ECO:0007669"/>
    <property type="project" value="InterPro"/>
</dbReference>
<dbReference type="Gene3D" id="3.40.50.300">
    <property type="entry name" value="P-loop containing nucleotide triphosphate hydrolases"/>
    <property type="match status" value="1"/>
</dbReference>
<evidence type="ECO:0000313" key="2">
    <source>
        <dbReference type="Proteomes" id="UP000828390"/>
    </source>
</evidence>
<dbReference type="PANTHER" id="PTHR46350:SF2">
    <property type="entry name" value="RAS LIKE FAMILY 10 MEMBER B"/>
    <property type="match status" value="1"/>
</dbReference>
<protein>
    <recommendedName>
        <fullName evidence="3">Ras-like protein family member 10B</fullName>
    </recommendedName>
</protein>
<dbReference type="Pfam" id="PF00071">
    <property type="entry name" value="Ras"/>
    <property type="match status" value="1"/>
</dbReference>